<protein>
    <recommendedName>
        <fullName evidence="3">YbjN domain-containing protein</fullName>
    </recommendedName>
</protein>
<sequence length="159" mass="18391">MPTRPERDQLPASTRPRLTLGRITDALQRHGYSFVPDDEHENSVRARFDSYPFTFMVTGEHDSLLLIRGRWDTMPGADQKLDCVRVCNHWNMERMWPKVYVRRENDEALGVYGETVMDFRFGVDDAELDHTITTALSTIITFFHNVEEEISEGDGPATR</sequence>
<dbReference type="RefSeq" id="WP_183373492.1">
    <property type="nucleotide sequence ID" value="NZ_CBCSFZ010000029.1"/>
</dbReference>
<name>A0A839QPA4_9MICO</name>
<dbReference type="Proteomes" id="UP000568050">
    <property type="component" value="Unassembled WGS sequence"/>
</dbReference>
<evidence type="ECO:0000313" key="2">
    <source>
        <dbReference type="Proteomes" id="UP000568050"/>
    </source>
</evidence>
<dbReference type="CDD" id="cd17511">
    <property type="entry name" value="YbjN_AmyR-like"/>
    <property type="match status" value="1"/>
</dbReference>
<dbReference type="AlphaFoldDB" id="A0A839QPA4"/>
<proteinExistence type="predicted"/>
<organism evidence="1 2">
    <name type="scientific">Helcobacillus massiliensis</name>
    <dbReference type="NCBI Taxonomy" id="521392"/>
    <lineage>
        <taxon>Bacteria</taxon>
        <taxon>Bacillati</taxon>
        <taxon>Actinomycetota</taxon>
        <taxon>Actinomycetes</taxon>
        <taxon>Micrococcales</taxon>
        <taxon>Dermabacteraceae</taxon>
        <taxon>Helcobacillus</taxon>
    </lineage>
</organism>
<dbReference type="InterPro" id="IPR019660">
    <property type="entry name" value="Put_sensory_transdc_reg_YbjN"/>
</dbReference>
<evidence type="ECO:0008006" key="3">
    <source>
        <dbReference type="Google" id="ProtNLM"/>
    </source>
</evidence>
<comment type="caution">
    <text evidence="1">The sequence shown here is derived from an EMBL/GenBank/DDBJ whole genome shotgun (WGS) entry which is preliminary data.</text>
</comment>
<dbReference type="Pfam" id="PF10722">
    <property type="entry name" value="YbjN"/>
    <property type="match status" value="1"/>
</dbReference>
<evidence type="ECO:0000313" key="1">
    <source>
        <dbReference type="EMBL" id="MBB3021812.1"/>
    </source>
</evidence>
<accession>A0A839QPA4</accession>
<keyword evidence="2" id="KW-1185">Reference proteome</keyword>
<dbReference type="EMBL" id="JACHWP010000001">
    <property type="protein sequence ID" value="MBB3021812.1"/>
    <property type="molecule type" value="Genomic_DNA"/>
</dbReference>
<gene>
    <name evidence="1" type="ORF">FHX50_000060</name>
</gene>
<reference evidence="1 2" key="1">
    <citation type="submission" date="2020-08" db="EMBL/GenBank/DDBJ databases">
        <title>Sequencing the genomes of 1000 actinobacteria strains.</title>
        <authorList>
            <person name="Klenk H.-P."/>
        </authorList>
    </citation>
    <scope>NUCLEOTIDE SEQUENCE [LARGE SCALE GENOMIC DNA]</scope>
    <source>
        <strain evidence="1 2">DSM 23040</strain>
    </source>
</reference>